<comment type="similarity">
    <text evidence="1">Belongs to the bacterial ribosomal protein bS6 family.</text>
</comment>
<evidence type="ECO:0000256" key="1">
    <source>
        <dbReference type="ARBA" id="ARBA00009512"/>
    </source>
</evidence>
<dbReference type="CDD" id="cd15465">
    <property type="entry name" value="bS6_mito"/>
    <property type="match status" value="1"/>
</dbReference>
<sequence>MPLYDLICIIKPTIQRPQIVDILKRTGQEVFKSGGVVTDITSYGTRPLAYDFKVRGEKHSEGSIVQMSLLVAPKVLDDLDHSLRVDERIMRWRFLKQTEKPSLKLIAKQEKKEERMGMFGSFSSGATLSTGKM</sequence>
<evidence type="ECO:0008006" key="3">
    <source>
        <dbReference type="Google" id="ProtNLM"/>
    </source>
</evidence>
<dbReference type="GO" id="GO:0006412">
    <property type="term" value="P:translation"/>
    <property type="evidence" value="ECO:0007669"/>
    <property type="project" value="InterPro"/>
</dbReference>
<name>A0A7S0RSK3_9CHLO</name>
<organism evidence="2">
    <name type="scientific">Pyramimonas obovata</name>
    <dbReference type="NCBI Taxonomy" id="1411642"/>
    <lineage>
        <taxon>Eukaryota</taxon>
        <taxon>Viridiplantae</taxon>
        <taxon>Chlorophyta</taxon>
        <taxon>Pyramimonadophyceae</taxon>
        <taxon>Pyramimonadales</taxon>
        <taxon>Pyramimonadaceae</taxon>
        <taxon>Pyramimonas</taxon>
        <taxon>Pyramimonas incertae sedis</taxon>
    </lineage>
</organism>
<protein>
    <recommendedName>
        <fullName evidence="3">30S ribosomal protein S6, chloroplastic</fullName>
    </recommendedName>
</protein>
<dbReference type="InterPro" id="IPR000529">
    <property type="entry name" value="Ribosomal_bS6"/>
</dbReference>
<dbReference type="PANTHER" id="PTHR21011">
    <property type="entry name" value="MITOCHONDRIAL 28S RIBOSOMAL PROTEIN S6"/>
    <property type="match status" value="1"/>
</dbReference>
<dbReference type="InterPro" id="IPR035980">
    <property type="entry name" value="Ribosomal_bS6_sf"/>
</dbReference>
<dbReference type="GO" id="GO:0005840">
    <property type="term" value="C:ribosome"/>
    <property type="evidence" value="ECO:0007669"/>
    <property type="project" value="InterPro"/>
</dbReference>
<dbReference type="GO" id="GO:0070181">
    <property type="term" value="F:small ribosomal subunit rRNA binding"/>
    <property type="evidence" value="ECO:0007669"/>
    <property type="project" value="TreeGrafter"/>
</dbReference>
<dbReference type="Gene3D" id="3.30.70.60">
    <property type="match status" value="1"/>
</dbReference>
<dbReference type="InterPro" id="IPR014717">
    <property type="entry name" value="Transl_elong_EF1B/ribsomal_bS6"/>
</dbReference>
<accession>A0A7S0RSK3</accession>
<reference evidence="2" key="1">
    <citation type="submission" date="2021-01" db="EMBL/GenBank/DDBJ databases">
        <authorList>
            <person name="Corre E."/>
            <person name="Pelletier E."/>
            <person name="Niang G."/>
            <person name="Scheremetjew M."/>
            <person name="Finn R."/>
            <person name="Kale V."/>
            <person name="Holt S."/>
            <person name="Cochrane G."/>
            <person name="Meng A."/>
            <person name="Brown T."/>
            <person name="Cohen L."/>
        </authorList>
    </citation>
    <scope>NUCLEOTIDE SEQUENCE</scope>
    <source>
        <strain evidence="2">CCMP722</strain>
    </source>
</reference>
<dbReference type="AlphaFoldDB" id="A0A7S0RSK3"/>
<dbReference type="EMBL" id="HBFA01034716">
    <property type="protein sequence ID" value="CAD8685739.1"/>
    <property type="molecule type" value="Transcribed_RNA"/>
</dbReference>
<dbReference type="GO" id="GO:0003735">
    <property type="term" value="F:structural constituent of ribosome"/>
    <property type="evidence" value="ECO:0007669"/>
    <property type="project" value="InterPro"/>
</dbReference>
<gene>
    <name evidence="2" type="ORF">POBO1169_LOCUS17391</name>
</gene>
<dbReference type="HAMAP" id="MF_00360">
    <property type="entry name" value="Ribosomal_bS6"/>
    <property type="match status" value="1"/>
</dbReference>
<proteinExistence type="inferred from homology"/>
<dbReference type="Pfam" id="PF01250">
    <property type="entry name" value="Ribosomal_S6"/>
    <property type="match status" value="1"/>
</dbReference>
<dbReference type="InterPro" id="IPR020814">
    <property type="entry name" value="Ribosomal_S6_plastid/chlpt"/>
</dbReference>
<dbReference type="SUPFAM" id="SSF54995">
    <property type="entry name" value="Ribosomal protein S6"/>
    <property type="match status" value="1"/>
</dbReference>
<dbReference type="GO" id="GO:0005737">
    <property type="term" value="C:cytoplasm"/>
    <property type="evidence" value="ECO:0007669"/>
    <property type="project" value="UniProtKB-ARBA"/>
</dbReference>
<evidence type="ECO:0000313" key="2">
    <source>
        <dbReference type="EMBL" id="CAD8685739.1"/>
    </source>
</evidence>
<dbReference type="PANTHER" id="PTHR21011:SF1">
    <property type="entry name" value="SMALL RIBOSOMAL SUBUNIT PROTEIN BS6M"/>
    <property type="match status" value="1"/>
</dbReference>